<dbReference type="AlphaFoldDB" id="A0A7J6SPD7"/>
<gene>
    <name evidence="2" type="ORF">FOZ63_015240</name>
</gene>
<accession>A0A7J6SPD7</accession>
<evidence type="ECO:0000313" key="2">
    <source>
        <dbReference type="EMBL" id="KAF4734597.1"/>
    </source>
</evidence>
<feature type="region of interest" description="Disordered" evidence="1">
    <location>
        <begin position="22"/>
        <end position="69"/>
    </location>
</feature>
<reference evidence="2 3" key="1">
    <citation type="submission" date="2020-04" db="EMBL/GenBank/DDBJ databases">
        <title>Perkinsus olseni comparative genomics.</title>
        <authorList>
            <person name="Bogema D.R."/>
        </authorList>
    </citation>
    <scope>NUCLEOTIDE SEQUENCE [LARGE SCALE GENOMIC DNA]</scope>
    <source>
        <strain evidence="2 3">ATCC PRA-207</strain>
    </source>
</reference>
<dbReference type="EMBL" id="JABANO010016783">
    <property type="protein sequence ID" value="KAF4734597.1"/>
    <property type="molecule type" value="Genomic_DNA"/>
</dbReference>
<protein>
    <submittedName>
        <fullName evidence="2">Uncharacterized protein</fullName>
    </submittedName>
</protein>
<sequence>CCLGVSRHFALEVESRWRRRISDDGQGHGADQYESQDQHSRRCHRRRGVCGPEPSEDKSLSRSRPSAIE</sequence>
<feature type="non-terminal residue" evidence="2">
    <location>
        <position position="69"/>
    </location>
</feature>
<name>A0A7J6SPD7_PEROL</name>
<keyword evidence="3" id="KW-1185">Reference proteome</keyword>
<comment type="caution">
    <text evidence="2">The sequence shown here is derived from an EMBL/GenBank/DDBJ whole genome shotgun (WGS) entry which is preliminary data.</text>
</comment>
<evidence type="ECO:0000313" key="3">
    <source>
        <dbReference type="Proteomes" id="UP000553632"/>
    </source>
</evidence>
<evidence type="ECO:0000256" key="1">
    <source>
        <dbReference type="SAM" id="MobiDB-lite"/>
    </source>
</evidence>
<organism evidence="2 3">
    <name type="scientific">Perkinsus olseni</name>
    <name type="common">Perkinsus atlanticus</name>
    <dbReference type="NCBI Taxonomy" id="32597"/>
    <lineage>
        <taxon>Eukaryota</taxon>
        <taxon>Sar</taxon>
        <taxon>Alveolata</taxon>
        <taxon>Perkinsozoa</taxon>
        <taxon>Perkinsea</taxon>
        <taxon>Perkinsida</taxon>
        <taxon>Perkinsidae</taxon>
        <taxon>Perkinsus</taxon>
    </lineage>
</organism>
<dbReference type="Proteomes" id="UP000553632">
    <property type="component" value="Unassembled WGS sequence"/>
</dbReference>
<feature type="non-terminal residue" evidence="2">
    <location>
        <position position="1"/>
    </location>
</feature>
<proteinExistence type="predicted"/>